<reference evidence="13" key="2">
    <citation type="journal article" date="2008" name="Genome Biol.">
        <title>Improved genome assembly and evidence-based global gene model set for the chordate Ciona intestinalis: new insight into intron and operon populations.</title>
        <authorList>
            <person name="Satou Y."/>
            <person name="Mineta K."/>
            <person name="Ogasawara M."/>
            <person name="Sasakura Y."/>
            <person name="Shoguchi E."/>
            <person name="Ueno K."/>
            <person name="Yamada L."/>
            <person name="Matsumoto J."/>
            <person name="Wasserscheid J."/>
            <person name="Dewar K."/>
            <person name="Wiley G.B."/>
            <person name="Macmil S.L."/>
            <person name="Roe B.A."/>
            <person name="Zeller R.W."/>
            <person name="Hastings K.E."/>
            <person name="Lemaire P."/>
            <person name="Lindquist E."/>
            <person name="Endo T."/>
            <person name="Hotta K."/>
            <person name="Inaba K."/>
        </authorList>
    </citation>
    <scope>NUCLEOTIDE SEQUENCE [LARGE SCALE GENOMIC DNA]</scope>
    <source>
        <strain evidence="13">wild type</strain>
    </source>
</reference>
<keyword evidence="9 10" id="KW-0460">Magnesium</keyword>
<dbReference type="InParanoid" id="F6QPH0"/>
<dbReference type="GO" id="GO:0000287">
    <property type="term" value="F:magnesium ion binding"/>
    <property type="evidence" value="ECO:0007669"/>
    <property type="project" value="UniProtKB-UniRule"/>
</dbReference>
<evidence type="ECO:0000256" key="8">
    <source>
        <dbReference type="ARBA" id="ARBA00022801"/>
    </source>
</evidence>
<keyword evidence="7 10" id="KW-0255">Endonuclease</keyword>
<keyword evidence="8 10" id="KW-0378">Hydrolase</keyword>
<feature type="compositionally biased region" description="Polar residues" evidence="11">
    <location>
        <begin position="96"/>
        <end position="105"/>
    </location>
</feature>
<evidence type="ECO:0000313" key="14">
    <source>
        <dbReference type="Proteomes" id="UP000008144"/>
    </source>
</evidence>
<dbReference type="PROSITE" id="PS50879">
    <property type="entry name" value="RNASE_H_1"/>
    <property type="match status" value="1"/>
</dbReference>
<dbReference type="GO" id="GO:0004523">
    <property type="term" value="F:RNA-DNA hybrid ribonuclease activity"/>
    <property type="evidence" value="ECO:0000318"/>
    <property type="project" value="GO_Central"/>
</dbReference>
<dbReference type="FunFam" id="3.40.970.10:FF:000002">
    <property type="entry name" value="Ribonuclease H"/>
    <property type="match status" value="1"/>
</dbReference>
<dbReference type="EC" id="3.1.26.4" evidence="10"/>
<proteinExistence type="inferred from homology"/>
<dbReference type="GO" id="GO:0003676">
    <property type="term" value="F:nucleic acid binding"/>
    <property type="evidence" value="ECO:0007669"/>
    <property type="project" value="UniProtKB-UniRule"/>
</dbReference>
<dbReference type="Ensembl" id="ENSCINT00000025807.2">
    <property type="protein sequence ID" value="ENSCINP00000025561.2"/>
    <property type="gene ID" value="ENSCING00000014054.2"/>
</dbReference>
<dbReference type="Pfam" id="PF01693">
    <property type="entry name" value="Cauli_VI"/>
    <property type="match status" value="1"/>
</dbReference>
<keyword evidence="14" id="KW-1185">Reference proteome</keyword>
<keyword evidence="5 10" id="KW-0540">Nuclease</keyword>
<evidence type="ECO:0000256" key="3">
    <source>
        <dbReference type="ARBA" id="ARBA00004065"/>
    </source>
</evidence>
<dbReference type="PANTHER" id="PTHR10642">
    <property type="entry name" value="RIBONUCLEASE H1"/>
    <property type="match status" value="1"/>
</dbReference>
<dbReference type="Pfam" id="PF00075">
    <property type="entry name" value="RNase_H"/>
    <property type="match status" value="1"/>
</dbReference>
<comment type="catalytic activity">
    <reaction evidence="1 10">
        <text>Endonucleolytic cleavage to 5'-phosphomonoester.</text>
        <dbReference type="EC" id="3.1.26.4"/>
    </reaction>
</comment>
<dbReference type="EMBL" id="EAAA01001060">
    <property type="status" value="NOT_ANNOTATED_CDS"/>
    <property type="molecule type" value="Genomic_DNA"/>
</dbReference>
<dbReference type="STRING" id="7719.ENSCINP00000025561"/>
<evidence type="ECO:0000256" key="2">
    <source>
        <dbReference type="ARBA" id="ARBA00001946"/>
    </source>
</evidence>
<reference evidence="13" key="4">
    <citation type="submission" date="2025-09" db="UniProtKB">
        <authorList>
            <consortium name="Ensembl"/>
        </authorList>
    </citation>
    <scope>IDENTIFICATION</scope>
</reference>
<dbReference type="InterPro" id="IPR009027">
    <property type="entry name" value="Ribosomal_bL9/RNase_H1_N"/>
</dbReference>
<dbReference type="PIRSF" id="PIRSF036852">
    <property type="entry name" value="Ribonuclease_H1_euk"/>
    <property type="match status" value="1"/>
</dbReference>
<dbReference type="SUPFAM" id="SSF55658">
    <property type="entry name" value="L9 N-domain-like"/>
    <property type="match status" value="1"/>
</dbReference>
<dbReference type="InterPro" id="IPR017067">
    <property type="entry name" value="RNase_H1_euk"/>
</dbReference>
<dbReference type="GeneTree" id="ENSGT00390000003466"/>
<dbReference type="Proteomes" id="UP000008144">
    <property type="component" value="Chromosome 12"/>
</dbReference>
<reference evidence="13" key="3">
    <citation type="submission" date="2025-08" db="UniProtKB">
        <authorList>
            <consortium name="Ensembl"/>
        </authorList>
    </citation>
    <scope>IDENTIFICATION</scope>
</reference>
<evidence type="ECO:0000256" key="7">
    <source>
        <dbReference type="ARBA" id="ARBA00022759"/>
    </source>
</evidence>
<feature type="compositionally biased region" description="Polar residues" evidence="11">
    <location>
        <begin position="114"/>
        <end position="126"/>
    </location>
</feature>
<dbReference type="InterPro" id="IPR036397">
    <property type="entry name" value="RNaseH_sf"/>
</dbReference>
<feature type="domain" description="RNase H type-1" evidence="12">
    <location>
        <begin position="144"/>
        <end position="290"/>
    </location>
</feature>
<comment type="function">
    <text evidence="3 10">Endonuclease that specifically degrades the RNA of RNA-DNA hybrids.</text>
</comment>
<dbReference type="InterPro" id="IPR011320">
    <property type="entry name" value="RNase_H1_N"/>
</dbReference>
<dbReference type="OMA" id="ELWYGLY"/>
<dbReference type="InterPro" id="IPR002156">
    <property type="entry name" value="RNaseH_domain"/>
</dbReference>
<dbReference type="HOGENOM" id="CLU_030894_0_2_1"/>
<dbReference type="SUPFAM" id="SSF53098">
    <property type="entry name" value="Ribonuclease H-like"/>
    <property type="match status" value="1"/>
</dbReference>
<protein>
    <recommendedName>
        <fullName evidence="10">Ribonuclease H1</fullName>
        <shortName evidence="10">RNase H1</shortName>
        <ecNumber evidence="10">3.1.26.4</ecNumber>
    </recommendedName>
</protein>
<evidence type="ECO:0000256" key="10">
    <source>
        <dbReference type="PIRNR" id="PIRNR036852"/>
    </source>
</evidence>
<evidence type="ECO:0000256" key="11">
    <source>
        <dbReference type="SAM" id="MobiDB-lite"/>
    </source>
</evidence>
<reference evidence="14" key="1">
    <citation type="journal article" date="2002" name="Science">
        <title>The draft genome of Ciona intestinalis: insights into chordate and vertebrate origins.</title>
        <authorList>
            <person name="Dehal P."/>
            <person name="Satou Y."/>
            <person name="Campbell R.K."/>
            <person name="Chapman J."/>
            <person name="Degnan B."/>
            <person name="De Tomaso A."/>
            <person name="Davidson B."/>
            <person name="Di Gregorio A."/>
            <person name="Gelpke M."/>
            <person name="Goodstein D.M."/>
            <person name="Harafuji N."/>
            <person name="Hastings K.E."/>
            <person name="Ho I."/>
            <person name="Hotta K."/>
            <person name="Huang W."/>
            <person name="Kawashima T."/>
            <person name="Lemaire P."/>
            <person name="Martinez D."/>
            <person name="Meinertzhagen I.A."/>
            <person name="Necula S."/>
            <person name="Nonaka M."/>
            <person name="Putnam N."/>
            <person name="Rash S."/>
            <person name="Saiga H."/>
            <person name="Satake M."/>
            <person name="Terry A."/>
            <person name="Yamada L."/>
            <person name="Wang H.G."/>
            <person name="Awazu S."/>
            <person name="Azumi K."/>
            <person name="Boore J."/>
            <person name="Branno M."/>
            <person name="Chin-Bow S."/>
            <person name="DeSantis R."/>
            <person name="Doyle S."/>
            <person name="Francino P."/>
            <person name="Keys D.N."/>
            <person name="Haga S."/>
            <person name="Hayashi H."/>
            <person name="Hino K."/>
            <person name="Imai K.S."/>
            <person name="Inaba K."/>
            <person name="Kano S."/>
            <person name="Kobayashi K."/>
            <person name="Kobayashi M."/>
            <person name="Lee B.I."/>
            <person name="Makabe K.W."/>
            <person name="Manohar C."/>
            <person name="Matassi G."/>
            <person name="Medina M."/>
            <person name="Mochizuki Y."/>
            <person name="Mount S."/>
            <person name="Morishita T."/>
            <person name="Miura S."/>
            <person name="Nakayama A."/>
            <person name="Nishizaka S."/>
            <person name="Nomoto H."/>
            <person name="Ohta F."/>
            <person name="Oishi K."/>
            <person name="Rigoutsos I."/>
            <person name="Sano M."/>
            <person name="Sasaki A."/>
            <person name="Sasakura Y."/>
            <person name="Shoguchi E."/>
            <person name="Shin-i T."/>
            <person name="Spagnuolo A."/>
            <person name="Stainier D."/>
            <person name="Suzuki M.M."/>
            <person name="Tassy O."/>
            <person name="Takatori N."/>
            <person name="Tokuoka M."/>
            <person name="Yagi K."/>
            <person name="Yoshizaki F."/>
            <person name="Wada S."/>
            <person name="Zhang C."/>
            <person name="Hyatt P.D."/>
            <person name="Larimer F."/>
            <person name="Detter C."/>
            <person name="Doggett N."/>
            <person name="Glavina T."/>
            <person name="Hawkins T."/>
            <person name="Richardson P."/>
            <person name="Lucas S."/>
            <person name="Kohara Y."/>
            <person name="Levine M."/>
            <person name="Satoh N."/>
            <person name="Rokhsar D.S."/>
        </authorList>
    </citation>
    <scope>NUCLEOTIDE SEQUENCE [LARGE SCALE GENOMIC DNA]</scope>
</reference>
<accession>F6QPH0</accession>
<dbReference type="CDD" id="cd09280">
    <property type="entry name" value="RNase_HI_eukaryote_like"/>
    <property type="match status" value="1"/>
</dbReference>
<evidence type="ECO:0000259" key="12">
    <source>
        <dbReference type="PROSITE" id="PS50879"/>
    </source>
</evidence>
<dbReference type="Gene3D" id="3.40.970.10">
    <property type="entry name" value="Ribonuclease H1, N-terminal domain"/>
    <property type="match status" value="1"/>
</dbReference>
<evidence type="ECO:0000256" key="9">
    <source>
        <dbReference type="ARBA" id="ARBA00022842"/>
    </source>
</evidence>
<evidence type="ECO:0000256" key="5">
    <source>
        <dbReference type="ARBA" id="ARBA00022722"/>
    </source>
</evidence>
<dbReference type="PANTHER" id="PTHR10642:SF26">
    <property type="entry name" value="RIBONUCLEASE H1"/>
    <property type="match status" value="1"/>
</dbReference>
<dbReference type="AlphaFoldDB" id="F6QPH0"/>
<feature type="region of interest" description="Disordered" evidence="11">
    <location>
        <begin position="90"/>
        <end position="126"/>
    </location>
</feature>
<evidence type="ECO:0000256" key="1">
    <source>
        <dbReference type="ARBA" id="ARBA00000077"/>
    </source>
</evidence>
<sequence length="294" mass="32906">FTTCVYSVMLRCCIRTAIMKSFYAVHIGKSPGVYDTWPECLAQVSKFKGAKYKKFSNKDEASYFAHTGTELSKDKSDILDIFKDELADNSAKESKPNNIPQSSIVSRKRKVKPDSNSRFGKVQKTNDQPTNATHVVYLVADSSDGSCPVVYTDGACSKNGRKGSRAGYGVWWGDDHKLNFSARLPGIPTNQRAEIAAVNKAIKQAIDVGHKQLLIRTDSKFVIDCITKWVQGWIRKGWVKADGKPVIHKVEFQEMLKNMKKINVKFEHVFGHRGNYGNEMADKLAVQGATMPYL</sequence>
<dbReference type="InterPro" id="IPR037056">
    <property type="entry name" value="RNase_H1_N_sf"/>
</dbReference>
<evidence type="ECO:0000313" key="13">
    <source>
        <dbReference type="Ensembl" id="ENSCINP00000025561.2"/>
    </source>
</evidence>
<comment type="similarity">
    <text evidence="4 10">Belongs to the RNase H family.</text>
</comment>
<dbReference type="InterPro" id="IPR012337">
    <property type="entry name" value="RNaseH-like_sf"/>
</dbReference>
<evidence type="ECO:0000256" key="6">
    <source>
        <dbReference type="ARBA" id="ARBA00022723"/>
    </source>
</evidence>
<evidence type="ECO:0000256" key="4">
    <source>
        <dbReference type="ARBA" id="ARBA00005300"/>
    </source>
</evidence>
<organism evidence="13 14">
    <name type="scientific">Ciona intestinalis</name>
    <name type="common">Transparent sea squirt</name>
    <name type="synonym">Ascidia intestinalis</name>
    <dbReference type="NCBI Taxonomy" id="7719"/>
    <lineage>
        <taxon>Eukaryota</taxon>
        <taxon>Metazoa</taxon>
        <taxon>Chordata</taxon>
        <taxon>Tunicata</taxon>
        <taxon>Ascidiacea</taxon>
        <taxon>Phlebobranchia</taxon>
        <taxon>Cionidae</taxon>
        <taxon>Ciona</taxon>
    </lineage>
</organism>
<keyword evidence="6 10" id="KW-0479">Metal-binding</keyword>
<name>F6QPH0_CIOIN</name>
<dbReference type="FunCoup" id="F6QPH0">
    <property type="interactions" value="87"/>
</dbReference>
<dbReference type="GO" id="GO:0043137">
    <property type="term" value="P:DNA replication, removal of RNA primer"/>
    <property type="evidence" value="ECO:0000318"/>
    <property type="project" value="GO_Central"/>
</dbReference>
<dbReference type="FunFam" id="3.30.420.10:FF:000097">
    <property type="entry name" value="Ribonuclease H1"/>
    <property type="match status" value="1"/>
</dbReference>
<dbReference type="Gene3D" id="3.30.420.10">
    <property type="entry name" value="Ribonuclease H-like superfamily/Ribonuclease H"/>
    <property type="match status" value="1"/>
</dbReference>
<comment type="cofactor">
    <cofactor evidence="2 10">
        <name>Mg(2+)</name>
        <dbReference type="ChEBI" id="CHEBI:18420"/>
    </cofactor>
</comment>
<dbReference type="InterPro" id="IPR050092">
    <property type="entry name" value="RNase_H"/>
</dbReference>